<organism evidence="1 2">
    <name type="scientific">Caerostris extrusa</name>
    <name type="common">Bark spider</name>
    <name type="synonym">Caerostris bankana</name>
    <dbReference type="NCBI Taxonomy" id="172846"/>
    <lineage>
        <taxon>Eukaryota</taxon>
        <taxon>Metazoa</taxon>
        <taxon>Ecdysozoa</taxon>
        <taxon>Arthropoda</taxon>
        <taxon>Chelicerata</taxon>
        <taxon>Arachnida</taxon>
        <taxon>Araneae</taxon>
        <taxon>Araneomorphae</taxon>
        <taxon>Entelegynae</taxon>
        <taxon>Araneoidea</taxon>
        <taxon>Araneidae</taxon>
        <taxon>Caerostris</taxon>
    </lineage>
</organism>
<reference evidence="1 2" key="1">
    <citation type="submission" date="2021-06" db="EMBL/GenBank/DDBJ databases">
        <title>Caerostris extrusa draft genome.</title>
        <authorList>
            <person name="Kono N."/>
            <person name="Arakawa K."/>
        </authorList>
    </citation>
    <scope>NUCLEOTIDE SEQUENCE [LARGE SCALE GENOMIC DNA]</scope>
</reference>
<proteinExistence type="predicted"/>
<dbReference type="EMBL" id="BPLR01014003">
    <property type="protein sequence ID" value="GIY65538.1"/>
    <property type="molecule type" value="Genomic_DNA"/>
</dbReference>
<evidence type="ECO:0000313" key="2">
    <source>
        <dbReference type="Proteomes" id="UP001054945"/>
    </source>
</evidence>
<evidence type="ECO:0000313" key="1">
    <source>
        <dbReference type="EMBL" id="GIY65538.1"/>
    </source>
</evidence>
<gene>
    <name evidence="1" type="ORF">CEXT_166441</name>
</gene>
<name>A0AAV4V730_CAEEX</name>
<comment type="caution">
    <text evidence="1">The sequence shown here is derived from an EMBL/GenBank/DDBJ whole genome shotgun (WGS) entry which is preliminary data.</text>
</comment>
<keyword evidence="2" id="KW-1185">Reference proteome</keyword>
<accession>A0AAV4V730</accession>
<protein>
    <submittedName>
        <fullName evidence="1">Uncharacterized protein</fullName>
    </submittedName>
</protein>
<sequence length="150" mass="16957">MGARNQLLYAIGGTTCGQETNYGMQLAPHVGKKPTMVCNWHHMWSRNQLWYATGTICGQETNYGMQLAPHVGKKPTMVYAQLAPHVGKKPTMVCNWHHMWARNQLWYMQLAAQRVNGTRNKLNIIDGSNCGKKLTMLIVQANLMNRETAV</sequence>
<dbReference type="AlphaFoldDB" id="A0AAV4V730"/>
<dbReference type="Proteomes" id="UP001054945">
    <property type="component" value="Unassembled WGS sequence"/>
</dbReference>